<sequence length="54" mass="5882">MGSDIEERIMSLLDAPEYKKYHAELRDILTDLECGDIDGPTAEDLLNNSGAGEG</sequence>
<protein>
    <submittedName>
        <fullName evidence="1">Uncharacterized protein</fullName>
    </submittedName>
</protein>
<evidence type="ECO:0000313" key="1">
    <source>
        <dbReference type="EMBL" id="QJI01304.1"/>
    </source>
</evidence>
<proteinExistence type="predicted"/>
<accession>A0A6M3XX33</accession>
<reference evidence="1" key="1">
    <citation type="submission" date="2020-03" db="EMBL/GenBank/DDBJ databases">
        <title>The deep terrestrial virosphere.</title>
        <authorList>
            <person name="Holmfeldt K."/>
            <person name="Nilsson E."/>
            <person name="Simone D."/>
            <person name="Lopez-Fernandez M."/>
            <person name="Wu X."/>
            <person name="de Brujin I."/>
            <person name="Lundin D."/>
            <person name="Andersson A."/>
            <person name="Bertilsson S."/>
            <person name="Dopson M."/>
        </authorList>
    </citation>
    <scope>NUCLEOTIDE SEQUENCE</scope>
    <source>
        <strain evidence="1">TM448B02463</strain>
    </source>
</reference>
<gene>
    <name evidence="1" type="ORF">TM448B02463_0003</name>
</gene>
<organism evidence="1">
    <name type="scientific">viral metagenome</name>
    <dbReference type="NCBI Taxonomy" id="1070528"/>
    <lineage>
        <taxon>unclassified sequences</taxon>
        <taxon>metagenomes</taxon>
        <taxon>organismal metagenomes</taxon>
    </lineage>
</organism>
<dbReference type="EMBL" id="MT144914">
    <property type="protein sequence ID" value="QJI01304.1"/>
    <property type="molecule type" value="Genomic_DNA"/>
</dbReference>
<name>A0A6M3XX33_9ZZZZ</name>
<dbReference type="AlphaFoldDB" id="A0A6M3XX33"/>